<dbReference type="PROSITE" id="PS51257">
    <property type="entry name" value="PROKAR_LIPOPROTEIN"/>
    <property type="match status" value="1"/>
</dbReference>
<feature type="transmembrane region" description="Helical" evidence="3">
    <location>
        <begin position="274"/>
        <end position="294"/>
    </location>
</feature>
<dbReference type="InterPro" id="IPR001932">
    <property type="entry name" value="PPM-type_phosphatase-like_dom"/>
</dbReference>
<dbReference type="Proteomes" id="UP000298058">
    <property type="component" value="Unassembled WGS sequence"/>
</dbReference>
<evidence type="ECO:0000256" key="2">
    <source>
        <dbReference type="SAM" id="Coils"/>
    </source>
</evidence>
<feature type="transmembrane region" description="Helical" evidence="3">
    <location>
        <begin position="359"/>
        <end position="382"/>
    </location>
</feature>
<keyword evidence="3" id="KW-0812">Transmembrane</keyword>
<keyword evidence="3" id="KW-0472">Membrane</keyword>
<protein>
    <submittedName>
        <fullName evidence="5">Serine/threonine protein phosphatase</fullName>
    </submittedName>
</protein>
<feature type="transmembrane region" description="Helical" evidence="3">
    <location>
        <begin position="236"/>
        <end position="254"/>
    </location>
</feature>
<comment type="caution">
    <text evidence="5">The sequence shown here is derived from an EMBL/GenBank/DDBJ whole genome shotgun (WGS) entry which is preliminary data.</text>
</comment>
<feature type="domain" description="PPM-type phosphatase" evidence="4">
    <location>
        <begin position="482"/>
        <end position="699"/>
    </location>
</feature>
<evidence type="ECO:0000313" key="5">
    <source>
        <dbReference type="EMBL" id="TGN21000.1"/>
    </source>
</evidence>
<sequence length="701" mass="80263">MTAKRLFFARLTSVVSLSLGLFLSCGQIQSPPKAVQGKIDARDFFLKETNILSLKGEWFYYPKVIVAPTDVPLISSSLENRFFTVPGIWSESFLDRGFLAGDGFATYRLIVAHHLKGESLSFKVPEMETAYIMFVDGKKLSSNGIVSTTETGSLPEYRPKIVDFVPSSDESEIVLQISNYHHRKGGPAQIISVGRTSVVHAQQEKEVLKDMLLVGSIFFMGIYHLFLYLNRKKDPYTYWFALACLLICLRVFITGNKYITLFFPDLPWELHLKLSYLSFFLIPPVFIRYMFLLFRSHFSSQTYEWMFHIGLAFSALILLTRSSFYTYLMVPYQIFTLSCALYGLFVIFKVVAKKETSSALFLFSFIVFILTFMNDFLVNNLIIINPLMAHYGIFMMFLFQSIFIARGFSKGFVEAENLALELSNKNKDLESARSALTNLNEKLEGKVDAKTVELQNRLEQIGKDLKLAKSIVTNLIKVPDLSPFLKVDYLYQPLSEVGGDIYSVKKIQSSYFRFFLADATGHGLQAALYTMMIQSEFERLNDVATKPNDLLYYLNEHFYDKNAELQIYFPSIVVDFDFEQKLLRFSCAGMQNHVLMKKNGELVYLENTGPIVGILTQYRFGLKEVDVEKGDRLFIYTDGLFEELNETDGNAALAELFEGIRKTADLPLEEVIPSLTSHLFEKMKKNKWKDDVCLFAIEVIR</sequence>
<dbReference type="InterPro" id="IPR036457">
    <property type="entry name" value="PPM-type-like_dom_sf"/>
</dbReference>
<evidence type="ECO:0000256" key="3">
    <source>
        <dbReference type="SAM" id="Phobius"/>
    </source>
</evidence>
<feature type="transmembrane region" description="Helical" evidence="3">
    <location>
        <begin position="334"/>
        <end position="352"/>
    </location>
</feature>
<organism evidence="5 6">
    <name type="scientific">Leptospira idonii</name>
    <dbReference type="NCBI Taxonomy" id="1193500"/>
    <lineage>
        <taxon>Bacteria</taxon>
        <taxon>Pseudomonadati</taxon>
        <taxon>Spirochaetota</taxon>
        <taxon>Spirochaetia</taxon>
        <taxon>Leptospirales</taxon>
        <taxon>Leptospiraceae</taxon>
        <taxon>Leptospira</taxon>
    </lineage>
</organism>
<dbReference type="RefSeq" id="WP_135758535.1">
    <property type="nucleotide sequence ID" value="NZ_RQHW01000002.1"/>
</dbReference>
<reference evidence="5" key="1">
    <citation type="journal article" date="2019" name="PLoS Negl. Trop. Dis.">
        <title>Revisiting the worldwide diversity of Leptospira species in the environment.</title>
        <authorList>
            <person name="Vincent A.T."/>
            <person name="Schiettekatte O."/>
            <person name="Bourhy P."/>
            <person name="Veyrier F.J."/>
            <person name="Picardeau M."/>
        </authorList>
    </citation>
    <scope>NUCLEOTIDE SEQUENCE [LARGE SCALE GENOMIC DNA]</scope>
    <source>
        <strain evidence="5">201300427</strain>
    </source>
</reference>
<dbReference type="SMART" id="SM00331">
    <property type="entry name" value="PP2C_SIG"/>
    <property type="match status" value="1"/>
</dbReference>
<keyword evidence="2" id="KW-0175">Coiled coil</keyword>
<dbReference type="GO" id="GO:0016791">
    <property type="term" value="F:phosphatase activity"/>
    <property type="evidence" value="ECO:0007669"/>
    <property type="project" value="TreeGrafter"/>
</dbReference>
<feature type="transmembrane region" description="Helical" evidence="3">
    <location>
        <begin position="306"/>
        <end position="328"/>
    </location>
</feature>
<keyword evidence="6" id="KW-1185">Reference proteome</keyword>
<gene>
    <name evidence="5" type="ORF">EHS15_00320</name>
</gene>
<keyword evidence="3" id="KW-1133">Transmembrane helix</keyword>
<dbReference type="EMBL" id="RQHW01000002">
    <property type="protein sequence ID" value="TGN21000.1"/>
    <property type="molecule type" value="Genomic_DNA"/>
</dbReference>
<dbReference type="Pfam" id="PF07228">
    <property type="entry name" value="SpoIIE"/>
    <property type="match status" value="1"/>
</dbReference>
<dbReference type="PANTHER" id="PTHR43156:SF2">
    <property type="entry name" value="STAGE II SPORULATION PROTEIN E"/>
    <property type="match status" value="1"/>
</dbReference>
<evidence type="ECO:0000259" key="4">
    <source>
        <dbReference type="SMART" id="SM00331"/>
    </source>
</evidence>
<feature type="transmembrane region" description="Helical" evidence="3">
    <location>
        <begin position="388"/>
        <end position="408"/>
    </location>
</feature>
<feature type="coiled-coil region" evidence="2">
    <location>
        <begin position="412"/>
        <end position="449"/>
    </location>
</feature>
<proteinExistence type="predicted"/>
<dbReference type="InterPro" id="IPR011623">
    <property type="entry name" value="7TMR_DISM_rcpt_extracell_dom1"/>
</dbReference>
<evidence type="ECO:0000313" key="6">
    <source>
        <dbReference type="Proteomes" id="UP000298058"/>
    </source>
</evidence>
<dbReference type="InterPro" id="IPR052016">
    <property type="entry name" value="Bact_Sigma-Reg"/>
</dbReference>
<feature type="transmembrane region" description="Helical" evidence="3">
    <location>
        <begin position="211"/>
        <end position="229"/>
    </location>
</feature>
<dbReference type="Gene3D" id="3.60.40.10">
    <property type="entry name" value="PPM-type phosphatase domain"/>
    <property type="match status" value="1"/>
</dbReference>
<dbReference type="AlphaFoldDB" id="A0A4R9M2K4"/>
<dbReference type="OrthoDB" id="311727at2"/>
<accession>A0A4R9M2K4</accession>
<dbReference type="PANTHER" id="PTHR43156">
    <property type="entry name" value="STAGE II SPORULATION PROTEIN E-RELATED"/>
    <property type="match status" value="1"/>
</dbReference>
<dbReference type="Pfam" id="PF07695">
    <property type="entry name" value="7TMR-DISM_7TM"/>
    <property type="match status" value="1"/>
</dbReference>
<keyword evidence="1" id="KW-0378">Hydrolase</keyword>
<evidence type="ECO:0000256" key="1">
    <source>
        <dbReference type="ARBA" id="ARBA00022801"/>
    </source>
</evidence>
<name>A0A4R9M2K4_9LEPT</name>